<reference evidence="4" key="1">
    <citation type="submission" date="2017-02" db="UniProtKB">
        <authorList>
            <consortium name="WormBaseParasite"/>
        </authorList>
    </citation>
    <scope>IDENTIFICATION</scope>
</reference>
<dbReference type="PROSITE" id="PS50004">
    <property type="entry name" value="C2"/>
    <property type="match status" value="1"/>
</dbReference>
<reference evidence="2 3" key="2">
    <citation type="submission" date="2018-11" db="EMBL/GenBank/DDBJ databases">
        <authorList>
            <consortium name="Pathogen Informatics"/>
        </authorList>
    </citation>
    <scope>NUCLEOTIDE SEQUENCE [LARGE SCALE GENOMIC DNA]</scope>
</reference>
<feature type="domain" description="C2" evidence="1">
    <location>
        <begin position="1"/>
        <end position="103"/>
    </location>
</feature>
<organism evidence="4">
    <name type="scientific">Nippostrongylus brasiliensis</name>
    <name type="common">Rat hookworm</name>
    <dbReference type="NCBI Taxonomy" id="27835"/>
    <lineage>
        <taxon>Eukaryota</taxon>
        <taxon>Metazoa</taxon>
        <taxon>Ecdysozoa</taxon>
        <taxon>Nematoda</taxon>
        <taxon>Chromadorea</taxon>
        <taxon>Rhabditida</taxon>
        <taxon>Rhabditina</taxon>
        <taxon>Rhabditomorpha</taxon>
        <taxon>Strongyloidea</taxon>
        <taxon>Heligmosomidae</taxon>
        <taxon>Nippostrongylus</taxon>
    </lineage>
</organism>
<dbReference type="EMBL" id="UYSL01027093">
    <property type="protein sequence ID" value="VDL86390.1"/>
    <property type="molecule type" value="Genomic_DNA"/>
</dbReference>
<name>A0A0N4YXF8_NIPBR</name>
<protein>
    <submittedName>
        <fullName evidence="4">C2 domain-containing protein</fullName>
    </submittedName>
</protein>
<sequence>MQCRSLPHFGSHRPNPYIKVALITKDPTAAPVFKQKTIPRKADINPVFDQVLKFSRITKSEAEQYRFSVSVWHKDLLSQNSLIGETTIPLRNHDWDCTSPVWYRLEARSVG</sequence>
<dbReference type="WBParaSite" id="NBR_0002193001-mRNA-1">
    <property type="protein sequence ID" value="NBR_0002193001-mRNA-1"/>
    <property type="gene ID" value="NBR_0002193001"/>
</dbReference>
<accession>A0A0N4YXF8</accession>
<dbReference type="Gene3D" id="2.60.40.150">
    <property type="entry name" value="C2 domain"/>
    <property type="match status" value="1"/>
</dbReference>
<gene>
    <name evidence="2" type="ORF">NBR_LOCUS21931</name>
</gene>
<evidence type="ECO:0000259" key="1">
    <source>
        <dbReference type="PROSITE" id="PS50004"/>
    </source>
</evidence>
<evidence type="ECO:0000313" key="4">
    <source>
        <dbReference type="WBParaSite" id="NBR_0002193001-mRNA-1"/>
    </source>
</evidence>
<dbReference type="SUPFAM" id="SSF49562">
    <property type="entry name" value="C2 domain (Calcium/lipid-binding domain, CaLB)"/>
    <property type="match status" value="1"/>
</dbReference>
<evidence type="ECO:0000313" key="3">
    <source>
        <dbReference type="Proteomes" id="UP000271162"/>
    </source>
</evidence>
<dbReference type="InterPro" id="IPR035892">
    <property type="entry name" value="C2_domain_sf"/>
</dbReference>
<dbReference type="Pfam" id="PF00168">
    <property type="entry name" value="C2"/>
    <property type="match status" value="1"/>
</dbReference>
<dbReference type="AlphaFoldDB" id="A0A0N4YXF8"/>
<dbReference type="PANTHER" id="PTHR45716">
    <property type="entry name" value="BITESIZE, ISOFORM I"/>
    <property type="match status" value="1"/>
</dbReference>
<dbReference type="STRING" id="27835.A0A0N4YXF8"/>
<dbReference type="PANTHER" id="PTHR45716:SF2">
    <property type="entry name" value="BITESIZE, ISOFORM I"/>
    <property type="match status" value="1"/>
</dbReference>
<dbReference type="InterPro" id="IPR000008">
    <property type="entry name" value="C2_dom"/>
</dbReference>
<dbReference type="Proteomes" id="UP000271162">
    <property type="component" value="Unassembled WGS sequence"/>
</dbReference>
<keyword evidence="3" id="KW-1185">Reference proteome</keyword>
<dbReference type="GO" id="GO:0006887">
    <property type="term" value="P:exocytosis"/>
    <property type="evidence" value="ECO:0007669"/>
    <property type="project" value="TreeGrafter"/>
</dbReference>
<evidence type="ECO:0000313" key="2">
    <source>
        <dbReference type="EMBL" id="VDL86390.1"/>
    </source>
</evidence>
<dbReference type="GO" id="GO:0005886">
    <property type="term" value="C:plasma membrane"/>
    <property type="evidence" value="ECO:0007669"/>
    <property type="project" value="TreeGrafter"/>
</dbReference>
<proteinExistence type="predicted"/>
<dbReference type="GO" id="GO:0070382">
    <property type="term" value="C:exocytic vesicle"/>
    <property type="evidence" value="ECO:0007669"/>
    <property type="project" value="TreeGrafter"/>
</dbReference>
<dbReference type="GO" id="GO:0042043">
    <property type="term" value="F:neurexin family protein binding"/>
    <property type="evidence" value="ECO:0007669"/>
    <property type="project" value="TreeGrafter"/>
</dbReference>